<dbReference type="PANTHER" id="PTHR21327:SF46">
    <property type="entry name" value="3,4-DIHYDROXY-2-BUTANONE 4-PHOSPHATE SYNTHASE"/>
    <property type="match status" value="1"/>
</dbReference>
<dbReference type="GO" id="GO:0008686">
    <property type="term" value="F:3,4-dihydroxy-2-butanone-4-phosphate synthase activity"/>
    <property type="evidence" value="ECO:0007669"/>
    <property type="project" value="InterPro"/>
</dbReference>
<evidence type="ECO:0000313" key="7">
    <source>
        <dbReference type="EMBL" id="OIR23215.1"/>
    </source>
</evidence>
<dbReference type="EMBL" id="MIYY01000023">
    <property type="protein sequence ID" value="OIR23215.1"/>
    <property type="molecule type" value="Genomic_DNA"/>
</dbReference>
<protein>
    <recommendedName>
        <fullName evidence="9">3,4-dihydroxy-2-butanone-4-phosphate synthase</fullName>
    </recommendedName>
</protein>
<evidence type="ECO:0000256" key="1">
    <source>
        <dbReference type="ARBA" id="ARBA00005104"/>
    </source>
</evidence>
<comment type="pathway">
    <text evidence="1">Cofactor biosynthesis; riboflavin biosynthesis.</text>
</comment>
<keyword evidence="4" id="KW-0460">Magnesium</keyword>
<dbReference type="GO" id="GO:0046872">
    <property type="term" value="F:metal ion binding"/>
    <property type="evidence" value="ECO:0007669"/>
    <property type="project" value="UniProtKB-KW"/>
</dbReference>
<reference evidence="7 8" key="1">
    <citation type="submission" date="2016-08" db="EMBL/GenBank/DDBJ databases">
        <title>New Insights into Marine Group III Euryarchaeota, from dark to light.</title>
        <authorList>
            <person name="Haro-Moreno J.M."/>
            <person name="Rodriguez-Valera F."/>
            <person name="Lopez-Garcia P."/>
            <person name="Moreira D."/>
            <person name="Martin-Cuadrado A.B."/>
        </authorList>
    </citation>
    <scope>NUCLEOTIDE SEQUENCE [LARGE SCALE GENOMIC DNA]</scope>
    <source>
        <strain evidence="7">CG-Epi3</strain>
    </source>
</reference>
<evidence type="ECO:0000256" key="3">
    <source>
        <dbReference type="ARBA" id="ARBA00022723"/>
    </source>
</evidence>
<dbReference type="InterPro" id="IPR017945">
    <property type="entry name" value="DHBP_synth_RibB-like_a/b_dom"/>
</dbReference>
<keyword evidence="6" id="KW-0456">Lyase</keyword>
<dbReference type="AlphaFoldDB" id="A0A1J5TQL1"/>
<dbReference type="UniPathway" id="UPA00275"/>
<evidence type="ECO:0000256" key="5">
    <source>
        <dbReference type="ARBA" id="ARBA00023211"/>
    </source>
</evidence>
<evidence type="ECO:0000256" key="6">
    <source>
        <dbReference type="ARBA" id="ARBA00023239"/>
    </source>
</evidence>
<evidence type="ECO:0008006" key="9">
    <source>
        <dbReference type="Google" id="ProtNLM"/>
    </source>
</evidence>
<dbReference type="Proteomes" id="UP000183138">
    <property type="component" value="Unassembled WGS sequence"/>
</dbReference>
<name>A0A1J5TQL1_9ARCH</name>
<dbReference type="InterPro" id="IPR000422">
    <property type="entry name" value="DHBP_synthase_RibB"/>
</dbReference>
<keyword evidence="5" id="KW-0464">Manganese</keyword>
<evidence type="ECO:0000256" key="2">
    <source>
        <dbReference type="ARBA" id="ARBA00022619"/>
    </source>
</evidence>
<evidence type="ECO:0000313" key="8">
    <source>
        <dbReference type="Proteomes" id="UP000183138"/>
    </source>
</evidence>
<keyword evidence="2" id="KW-0686">Riboflavin biosynthesis</keyword>
<proteinExistence type="predicted"/>
<organism evidence="7 8">
    <name type="scientific">Marine Group III euryarchaeote CG-Epi3</name>
    <dbReference type="NCBI Taxonomy" id="1888997"/>
    <lineage>
        <taxon>Archaea</taxon>
        <taxon>Methanobacteriati</taxon>
        <taxon>Thermoplasmatota</taxon>
        <taxon>Thermoplasmata</taxon>
        <taxon>Candidatus Thermoprofundales</taxon>
    </lineage>
</organism>
<dbReference type="SUPFAM" id="SSF55821">
    <property type="entry name" value="YrdC/RibB"/>
    <property type="match status" value="1"/>
</dbReference>
<dbReference type="PANTHER" id="PTHR21327">
    <property type="entry name" value="GTP CYCLOHYDROLASE II-RELATED"/>
    <property type="match status" value="1"/>
</dbReference>
<sequence>MSDSINLEKIKIALLKGNPIFVFDEEGRESETDIFFYAKSVTKDNLHYLRKNGGGMIFLASEFTTSKKLGLPFMEEIYDAASSNSSNFNILEIMKNHTLPYTKSKSSFSIFINHKDTFTGITDDDRSLTARSFSEIVEKAQDLTSIESREIMGNSFRSPGHVPICIAASKGLSERQGHTELITELLKKLDLTPVALGCEMVSNTGKSLTRSEAEIFAKEHGYLFLEGQHIKEVCL</sequence>
<evidence type="ECO:0000256" key="4">
    <source>
        <dbReference type="ARBA" id="ARBA00022842"/>
    </source>
</evidence>
<dbReference type="GO" id="GO:0005829">
    <property type="term" value="C:cytosol"/>
    <property type="evidence" value="ECO:0007669"/>
    <property type="project" value="TreeGrafter"/>
</dbReference>
<comment type="caution">
    <text evidence="7">The sequence shown here is derived from an EMBL/GenBank/DDBJ whole genome shotgun (WGS) entry which is preliminary data.</text>
</comment>
<dbReference type="GO" id="GO:0009231">
    <property type="term" value="P:riboflavin biosynthetic process"/>
    <property type="evidence" value="ECO:0007669"/>
    <property type="project" value="UniProtKB-UniPathway"/>
</dbReference>
<dbReference type="Pfam" id="PF00926">
    <property type="entry name" value="DHBP_synthase"/>
    <property type="match status" value="1"/>
</dbReference>
<accession>A0A1J5TQL1</accession>
<gene>
    <name evidence="7" type="ORF">BEU00_00785</name>
</gene>
<keyword evidence="3" id="KW-0479">Metal-binding</keyword>
<dbReference type="Gene3D" id="3.90.870.10">
    <property type="entry name" value="DHBP synthase"/>
    <property type="match status" value="1"/>
</dbReference>